<evidence type="ECO:0000313" key="3">
    <source>
        <dbReference type="Proteomes" id="UP000092971"/>
    </source>
</evidence>
<dbReference type="EMBL" id="CP014672">
    <property type="protein sequence ID" value="ANW98860.1"/>
    <property type="molecule type" value="Genomic_DNA"/>
</dbReference>
<proteinExistence type="predicted"/>
<reference evidence="2 3" key="1">
    <citation type="submission" date="2016-02" db="EMBL/GenBank/DDBJ databases">
        <title>Comparison of Clostridium stercorarium subspecies using comparative genomics and transcriptomics.</title>
        <authorList>
            <person name="Schellenberg J."/>
            <person name="Thallinger G."/>
            <person name="Levin D.B."/>
            <person name="Zhang X."/>
            <person name="Alvare G."/>
            <person name="Fristensky B."/>
            <person name="Sparling R."/>
        </authorList>
    </citation>
    <scope>NUCLEOTIDE SEQUENCE [LARGE SCALE GENOMIC DNA]</scope>
    <source>
        <strain evidence="2 3">DSM 2910</strain>
    </source>
</reference>
<keyword evidence="1" id="KW-0812">Transmembrane</keyword>
<dbReference type="RefSeq" id="WP_015359185.1">
    <property type="nucleotide sequence ID" value="NZ_CP014672.1"/>
</dbReference>
<name>A0A1B1YDM5_THEST</name>
<dbReference type="Proteomes" id="UP000092971">
    <property type="component" value="Chromosome"/>
</dbReference>
<keyword evidence="1" id="KW-1133">Transmembrane helix</keyword>
<evidence type="ECO:0000313" key="2">
    <source>
        <dbReference type="EMBL" id="ANW98860.1"/>
    </source>
</evidence>
<sequence>MKLGFNWVLIFVSVIMVVILIGVQIVRIYPLGVEIPADPYQGQPLLPYQSLIKRGSITLDVIGQYKPYSVMIFKNGDRILLVEQFPVTVKITDGDVLELWVLEELPGAALITAKTSENVRLKYSRTSIPLEKGLHRIAKVFVNGMY</sequence>
<dbReference type="AlphaFoldDB" id="A0A1B1YDM5"/>
<organism evidence="2 3">
    <name type="scientific">Thermoclostridium stercorarium subsp. thermolacticum DSM 2910</name>
    <dbReference type="NCBI Taxonomy" id="1121336"/>
    <lineage>
        <taxon>Bacteria</taxon>
        <taxon>Bacillati</taxon>
        <taxon>Bacillota</taxon>
        <taxon>Clostridia</taxon>
        <taxon>Eubacteriales</taxon>
        <taxon>Oscillospiraceae</taxon>
        <taxon>Thermoclostridium</taxon>
    </lineage>
</organism>
<keyword evidence="1" id="KW-0472">Membrane</keyword>
<protein>
    <submittedName>
        <fullName evidence="2">Uncharacterized protein</fullName>
    </submittedName>
</protein>
<accession>A0A1B1YDM5</accession>
<evidence type="ECO:0000256" key="1">
    <source>
        <dbReference type="SAM" id="Phobius"/>
    </source>
</evidence>
<feature type="transmembrane region" description="Helical" evidence="1">
    <location>
        <begin position="6"/>
        <end position="26"/>
    </location>
</feature>
<gene>
    <name evidence="2" type="ORF">CSTERTH_07400</name>
</gene>